<comment type="caution">
    <text evidence="1">The sequence shown here is derived from an EMBL/GenBank/DDBJ whole genome shotgun (WGS) entry which is preliminary data.</text>
</comment>
<name>A0ACC2U9H6_9FUNG</name>
<reference evidence="1" key="1">
    <citation type="submission" date="2022-04" db="EMBL/GenBank/DDBJ databases">
        <title>Genome of the entomopathogenic fungus Entomophthora muscae.</title>
        <authorList>
            <person name="Elya C."/>
            <person name="Lovett B.R."/>
            <person name="Lee E."/>
            <person name="Macias A.M."/>
            <person name="Hajek A.E."/>
            <person name="De Bivort B.L."/>
            <person name="Kasson M.T."/>
            <person name="De Fine Licht H.H."/>
            <person name="Stajich J.E."/>
        </authorList>
    </citation>
    <scope>NUCLEOTIDE SEQUENCE</scope>
    <source>
        <strain evidence="1">Berkeley</strain>
    </source>
</reference>
<evidence type="ECO:0000313" key="2">
    <source>
        <dbReference type="Proteomes" id="UP001165960"/>
    </source>
</evidence>
<accession>A0ACC2U9H6</accession>
<protein>
    <submittedName>
        <fullName evidence="1">Uncharacterized protein</fullName>
    </submittedName>
</protein>
<evidence type="ECO:0000313" key="1">
    <source>
        <dbReference type="EMBL" id="KAJ9083539.1"/>
    </source>
</evidence>
<proteinExistence type="predicted"/>
<gene>
    <name evidence="1" type="ORF">DSO57_1033784</name>
</gene>
<keyword evidence="2" id="KW-1185">Reference proteome</keyword>
<dbReference type="Proteomes" id="UP001165960">
    <property type="component" value="Unassembled WGS sequence"/>
</dbReference>
<organism evidence="1 2">
    <name type="scientific">Entomophthora muscae</name>
    <dbReference type="NCBI Taxonomy" id="34485"/>
    <lineage>
        <taxon>Eukaryota</taxon>
        <taxon>Fungi</taxon>
        <taxon>Fungi incertae sedis</taxon>
        <taxon>Zoopagomycota</taxon>
        <taxon>Entomophthoromycotina</taxon>
        <taxon>Entomophthoromycetes</taxon>
        <taxon>Entomophthorales</taxon>
        <taxon>Entomophthoraceae</taxon>
        <taxon>Entomophthora</taxon>
    </lineage>
</organism>
<sequence length="69" mass="8069">MVEMLNTSEETIEHLQNFQKTVVEGLKFKSFALSAPSVWVDDPEMYAHLKPQEAHQNEGVNTKHCWYYL</sequence>
<dbReference type="EMBL" id="QTSX02000981">
    <property type="protein sequence ID" value="KAJ9083539.1"/>
    <property type="molecule type" value="Genomic_DNA"/>
</dbReference>